<evidence type="ECO:0000256" key="6">
    <source>
        <dbReference type="ARBA" id="ARBA00022692"/>
    </source>
</evidence>
<evidence type="ECO:0000259" key="10">
    <source>
        <dbReference type="PROSITE" id="PS51104"/>
    </source>
</evidence>
<dbReference type="STRING" id="1196095.GAPWK_2235"/>
<keyword evidence="3" id="KW-1003">Cell membrane</keyword>
<evidence type="ECO:0000256" key="9">
    <source>
        <dbReference type="SAM" id="Phobius"/>
    </source>
</evidence>
<evidence type="ECO:0000256" key="7">
    <source>
        <dbReference type="ARBA" id="ARBA00022989"/>
    </source>
</evidence>
<evidence type="ECO:0000256" key="2">
    <source>
        <dbReference type="ARBA" id="ARBA00022448"/>
    </source>
</evidence>
<comment type="caution">
    <text evidence="11">The sequence shown here is derived from an EMBL/GenBank/DDBJ whole genome shotgun (WGS) entry which is preliminary data.</text>
</comment>
<dbReference type="EMBL" id="QGLR01000006">
    <property type="protein sequence ID" value="PXZ08278.1"/>
    <property type="molecule type" value="Genomic_DNA"/>
</dbReference>
<dbReference type="PANTHER" id="PTHR37324:SF2">
    <property type="entry name" value="PTS SYSTEM GALACTITOL-SPECIFIC EIIC COMPONENT"/>
    <property type="match status" value="1"/>
</dbReference>
<dbReference type="Pfam" id="PF03611">
    <property type="entry name" value="EIIC-GAT"/>
    <property type="match status" value="1"/>
</dbReference>
<evidence type="ECO:0000256" key="3">
    <source>
        <dbReference type="ARBA" id="ARBA00022475"/>
    </source>
</evidence>
<proteinExistence type="predicted"/>
<feature type="transmembrane region" description="Helical" evidence="9">
    <location>
        <begin position="248"/>
        <end position="267"/>
    </location>
</feature>
<keyword evidence="8 9" id="KW-0472">Membrane</keyword>
<feature type="transmembrane region" description="Helical" evidence="9">
    <location>
        <begin position="148"/>
        <end position="167"/>
    </location>
</feature>
<name>A0A2V4EUW6_9GAMM</name>
<dbReference type="Proteomes" id="UP000247932">
    <property type="component" value="Unassembled WGS sequence"/>
</dbReference>
<evidence type="ECO:0000313" key="12">
    <source>
        <dbReference type="Proteomes" id="UP000247932"/>
    </source>
</evidence>
<dbReference type="AlphaFoldDB" id="A0A2V4EUW6"/>
<sequence length="428" mass="46423">MVDFFVSFFHTISELGAVVLLPIVIALLGLFFRMKIGPAIKSGLMVGIGFQGLVLALNLLMSTISPIIAHYEAMGSGFTTIDVGFAAIGGAAWSIPVVVFCIPVIILINILLIKLKIVKVINIDVWNFIHFMIPGALAIALFDSILIGVIVTISLSIITLFCAQWVAPKWEEYFGLEGTTCTTLAFVSFIYPLGLFINKVIDCIPGLNKLEINMSKIESKLGIFGDPTFIGIFVGAFLGILTGQNISTILIICMGFAAVMILIPRMVGIMMEGVTPIGNAATAFIKKHIDKDSKFYIGMDIALGLGDPACITVTAMTIPFVIAFAFIIPNMTFFPLGLLAQVCYLTPMIVLASKGNVFRSTVCSIICMFFVCYFANLFAPEATQMMKYAGLDLFTHNPNAMVTDGGHFGWNPGSILVSLIHRFMELFA</sequence>
<dbReference type="GO" id="GO:0005886">
    <property type="term" value="C:plasma membrane"/>
    <property type="evidence" value="ECO:0007669"/>
    <property type="project" value="UniProtKB-SubCell"/>
</dbReference>
<dbReference type="GO" id="GO:0009401">
    <property type="term" value="P:phosphoenolpyruvate-dependent sugar phosphotransferase system"/>
    <property type="evidence" value="ECO:0007669"/>
    <property type="project" value="UniProtKB-KW"/>
</dbReference>
<keyword evidence="12" id="KW-1185">Reference proteome</keyword>
<evidence type="ECO:0000256" key="5">
    <source>
        <dbReference type="ARBA" id="ARBA00022683"/>
    </source>
</evidence>
<dbReference type="PROSITE" id="PS51104">
    <property type="entry name" value="PTS_EIIC_TYPE_2"/>
    <property type="match status" value="1"/>
</dbReference>
<gene>
    <name evidence="11" type="ORF">DKK70_02770</name>
</gene>
<dbReference type="InterPro" id="IPR013014">
    <property type="entry name" value="PTS_EIIC_2"/>
</dbReference>
<feature type="transmembrane region" description="Helical" evidence="9">
    <location>
        <begin position="44"/>
        <end position="71"/>
    </location>
</feature>
<evidence type="ECO:0000256" key="8">
    <source>
        <dbReference type="ARBA" id="ARBA00023136"/>
    </source>
</evidence>
<reference evidence="11 12" key="1">
    <citation type="submission" date="2018-05" db="EMBL/GenBank/DDBJ databases">
        <title>Reference genomes for bee gut microbiota database.</title>
        <authorList>
            <person name="Ellegaard K.M."/>
        </authorList>
    </citation>
    <scope>NUCLEOTIDE SEQUENCE [LARGE SCALE GENOMIC DNA]</scope>
    <source>
        <strain evidence="11 12">ESL0182</strain>
    </source>
</reference>
<dbReference type="OrthoDB" id="9787936at2"/>
<keyword evidence="2" id="KW-0813">Transport</keyword>
<feature type="transmembrane region" description="Helical" evidence="9">
    <location>
        <begin position="179"/>
        <end position="201"/>
    </location>
</feature>
<dbReference type="RefSeq" id="WP_110432640.1">
    <property type="nucleotide sequence ID" value="NZ_QGLR01000006.1"/>
</dbReference>
<organism evidence="11 12">
    <name type="scientific">Gilliamella apicola</name>
    <dbReference type="NCBI Taxonomy" id="1196095"/>
    <lineage>
        <taxon>Bacteria</taxon>
        <taxon>Pseudomonadati</taxon>
        <taxon>Pseudomonadota</taxon>
        <taxon>Gammaproteobacteria</taxon>
        <taxon>Orbales</taxon>
        <taxon>Orbaceae</taxon>
        <taxon>Gilliamella</taxon>
    </lineage>
</organism>
<protein>
    <submittedName>
        <fullName evidence="11">PTS galactitol transporter subunit IIC</fullName>
    </submittedName>
</protein>
<dbReference type="InterPro" id="IPR004703">
    <property type="entry name" value="PTS_sugar-sp_permease"/>
</dbReference>
<accession>A0A2V4EUW6</accession>
<keyword evidence="4" id="KW-0762">Sugar transport</keyword>
<feature type="transmembrane region" description="Helical" evidence="9">
    <location>
        <begin position="358"/>
        <end position="379"/>
    </location>
</feature>
<evidence type="ECO:0000256" key="1">
    <source>
        <dbReference type="ARBA" id="ARBA00004651"/>
    </source>
</evidence>
<dbReference type="InterPro" id="IPR013853">
    <property type="entry name" value="EIIC-GAT"/>
</dbReference>
<keyword evidence="6 9" id="KW-0812">Transmembrane</keyword>
<dbReference type="PANTHER" id="PTHR37324">
    <property type="entry name" value="PTS SYSTEM GALACTITOL-SPECIFIC EIIC COMPONENT"/>
    <property type="match status" value="1"/>
</dbReference>
<feature type="transmembrane region" description="Helical" evidence="9">
    <location>
        <begin position="91"/>
        <end position="113"/>
    </location>
</feature>
<keyword evidence="7 9" id="KW-1133">Transmembrane helix</keyword>
<dbReference type="GO" id="GO:0015577">
    <property type="term" value="F:galactitol transmembrane transporter activity"/>
    <property type="evidence" value="ECO:0007669"/>
    <property type="project" value="InterPro"/>
</dbReference>
<feature type="transmembrane region" description="Helical" evidence="9">
    <location>
        <begin position="221"/>
        <end position="241"/>
    </location>
</feature>
<keyword evidence="5" id="KW-0598">Phosphotransferase system</keyword>
<feature type="domain" description="PTS EIIC type-2" evidence="10">
    <location>
        <begin position="9"/>
        <end position="428"/>
    </location>
</feature>
<dbReference type="PIRSF" id="PIRSF006304">
    <property type="entry name" value="GatC"/>
    <property type="match status" value="1"/>
</dbReference>
<comment type="subcellular location">
    <subcellularLocation>
        <location evidence="1">Cell membrane</location>
        <topology evidence="1">Multi-pass membrane protein</topology>
    </subcellularLocation>
</comment>
<evidence type="ECO:0000313" key="11">
    <source>
        <dbReference type="EMBL" id="PXZ08278.1"/>
    </source>
</evidence>
<evidence type="ECO:0000256" key="4">
    <source>
        <dbReference type="ARBA" id="ARBA00022597"/>
    </source>
</evidence>
<feature type="transmembrane region" description="Helical" evidence="9">
    <location>
        <begin position="12"/>
        <end position="32"/>
    </location>
</feature>